<name>A0AAV7ZL30_9EUKA</name>
<feature type="region of interest" description="Disordered" evidence="1">
    <location>
        <begin position="232"/>
        <end position="251"/>
    </location>
</feature>
<evidence type="ECO:0000256" key="1">
    <source>
        <dbReference type="SAM" id="MobiDB-lite"/>
    </source>
</evidence>
<dbReference type="GO" id="GO:0005856">
    <property type="term" value="C:cytoskeleton"/>
    <property type="evidence" value="ECO:0007669"/>
    <property type="project" value="InterPro"/>
</dbReference>
<dbReference type="InterPro" id="IPR000857">
    <property type="entry name" value="MyTH4_dom"/>
</dbReference>
<dbReference type="Proteomes" id="UP001146793">
    <property type="component" value="Unassembled WGS sequence"/>
</dbReference>
<dbReference type="SUPFAM" id="SSF48350">
    <property type="entry name" value="GTPase activation domain, GAP"/>
    <property type="match status" value="1"/>
</dbReference>
<dbReference type="GO" id="GO:0005096">
    <property type="term" value="F:GTPase activator activity"/>
    <property type="evidence" value="ECO:0007669"/>
    <property type="project" value="TreeGrafter"/>
</dbReference>
<dbReference type="InterPro" id="IPR038185">
    <property type="entry name" value="MyTH4_dom_sf"/>
</dbReference>
<feature type="compositionally biased region" description="Basic and acidic residues" evidence="1">
    <location>
        <begin position="147"/>
        <end position="160"/>
    </location>
</feature>
<comment type="caution">
    <text evidence="4">The sequence shown here is derived from an EMBL/GenBank/DDBJ whole genome shotgun (WGS) entry which is preliminary data.</text>
</comment>
<dbReference type="Gene3D" id="1.25.40.530">
    <property type="entry name" value="MyTH4 domain"/>
    <property type="match status" value="1"/>
</dbReference>
<dbReference type="PANTHER" id="PTHR45876:SF8">
    <property type="entry name" value="FI04035P"/>
    <property type="match status" value="1"/>
</dbReference>
<proteinExistence type="predicted"/>
<feature type="domain" description="Rho-GAP" evidence="2">
    <location>
        <begin position="468"/>
        <end position="657"/>
    </location>
</feature>
<evidence type="ECO:0000313" key="5">
    <source>
        <dbReference type="Proteomes" id="UP001146793"/>
    </source>
</evidence>
<dbReference type="Gene3D" id="1.10.555.10">
    <property type="entry name" value="Rho GTPase activation protein"/>
    <property type="match status" value="1"/>
</dbReference>
<dbReference type="Pfam" id="PF00620">
    <property type="entry name" value="RhoGAP"/>
    <property type="match status" value="1"/>
</dbReference>
<accession>A0AAV7ZL30</accession>
<reference evidence="4" key="1">
    <citation type="submission" date="2022-08" db="EMBL/GenBank/DDBJ databases">
        <title>Novel sulphate-reducing endosymbionts in the free-living metamonad Anaeramoeba.</title>
        <authorList>
            <person name="Jerlstrom-Hultqvist J."/>
            <person name="Cepicka I."/>
            <person name="Gallot-Lavallee L."/>
            <person name="Salas-Leiva D."/>
            <person name="Curtis B.A."/>
            <person name="Zahonova K."/>
            <person name="Pipaliya S."/>
            <person name="Dacks J."/>
            <person name="Roger A.J."/>
        </authorList>
    </citation>
    <scope>NUCLEOTIDE SEQUENCE</scope>
    <source>
        <strain evidence="4">Busselton2</strain>
    </source>
</reference>
<dbReference type="InterPro" id="IPR008936">
    <property type="entry name" value="Rho_GTPase_activation_prot"/>
</dbReference>
<feature type="region of interest" description="Disordered" evidence="1">
    <location>
        <begin position="256"/>
        <end position="284"/>
    </location>
</feature>
<dbReference type="PANTHER" id="PTHR45876">
    <property type="entry name" value="FI04035P"/>
    <property type="match status" value="1"/>
</dbReference>
<dbReference type="SMART" id="SM00139">
    <property type="entry name" value="MyTH4"/>
    <property type="match status" value="1"/>
</dbReference>
<feature type="compositionally biased region" description="Polar residues" evidence="1">
    <location>
        <begin position="133"/>
        <end position="144"/>
    </location>
</feature>
<gene>
    <name evidence="4" type="ORF">M0812_13392</name>
</gene>
<evidence type="ECO:0000259" key="2">
    <source>
        <dbReference type="PROSITE" id="PS50238"/>
    </source>
</evidence>
<dbReference type="EMBL" id="JANTQA010000029">
    <property type="protein sequence ID" value="KAJ3441382.1"/>
    <property type="molecule type" value="Genomic_DNA"/>
</dbReference>
<feature type="region of interest" description="Disordered" evidence="1">
    <location>
        <begin position="101"/>
        <end position="222"/>
    </location>
</feature>
<dbReference type="GO" id="GO:0007165">
    <property type="term" value="P:signal transduction"/>
    <property type="evidence" value="ECO:0007669"/>
    <property type="project" value="InterPro"/>
</dbReference>
<evidence type="ECO:0000313" key="4">
    <source>
        <dbReference type="EMBL" id="KAJ3441382.1"/>
    </source>
</evidence>
<protein>
    <submittedName>
        <fullName evidence="4">Rho gtpase activation protein</fullName>
    </submittedName>
</protein>
<feature type="compositionally biased region" description="Basic and acidic residues" evidence="1">
    <location>
        <begin position="112"/>
        <end position="125"/>
    </location>
</feature>
<feature type="domain" description="MyTH4" evidence="3">
    <location>
        <begin position="305"/>
        <end position="457"/>
    </location>
</feature>
<dbReference type="AlphaFoldDB" id="A0AAV7ZL30"/>
<dbReference type="SMART" id="SM00324">
    <property type="entry name" value="RhoGAP"/>
    <property type="match status" value="1"/>
</dbReference>
<dbReference type="PROSITE" id="PS50238">
    <property type="entry name" value="RHOGAP"/>
    <property type="match status" value="1"/>
</dbReference>
<dbReference type="GO" id="GO:0005737">
    <property type="term" value="C:cytoplasm"/>
    <property type="evidence" value="ECO:0007669"/>
    <property type="project" value="TreeGrafter"/>
</dbReference>
<dbReference type="PROSITE" id="PS51016">
    <property type="entry name" value="MYTH4"/>
    <property type="match status" value="1"/>
</dbReference>
<organism evidence="4 5">
    <name type="scientific">Anaeramoeba flamelloides</name>
    <dbReference type="NCBI Taxonomy" id="1746091"/>
    <lineage>
        <taxon>Eukaryota</taxon>
        <taxon>Metamonada</taxon>
        <taxon>Anaeramoebidae</taxon>
        <taxon>Anaeramoeba</taxon>
    </lineage>
</organism>
<sequence>MNYKKVDFCYVLWNEKYDLPYYFHPETEHSTWIKPQTGFFISVVETQKLFGKKKAFEHLQEIVKQLPTKYYKTKGNFITDFEFLKKYQKLVDSKELPQNTASNAKIVPTDQTKNDQKNANEKKNQVQEQQQNSSGGEETTSSINKKTHQEHENEQEKENEQEQGNENQEEEKQKEIDNKHKQELELGVESGPEYEAENDNENGQEFIPLPDVNELPPLPDEMLDEISDETLPLPLDTDEIPLPDNLPIPELDYDEEYSDQYEEEEEEEGEEDSDEEDQEQEEDESGFVLEFFNQKSTALNKRMEHQLAPIETSLINFQNSTYSEMAVEVFKNLMIYMGEIVIKEKSDILAISDIIKMGLKTPELRDEIYVQAVKQTTKNPNKHSEIKGWAAFCILIHSFLPSQEFQPKIVQYFEKHTKSERSKIRGYARYGLRSFRSTLKKKKQYEIPKFEIIKNIHELPFRPAVFGISLDQLSEDQEKEGITTLIPKVLLYLYQNIQKNSGFQTESIFKNNIDDEKQVKMLKSEIDKGNYLTNESDPSVYASLLQLFFRELEPPIIPYTFNKILLSNNCKWNRLQLILQKLPYQNRVIFASFIQFCQKITQQKYVDKTQTGIEEISTIFAPYLIRKPYYDKELKTLSEKDSKLVIATIIQNWDVSVSQK</sequence>
<dbReference type="InterPro" id="IPR000198">
    <property type="entry name" value="RhoGAP_dom"/>
</dbReference>
<dbReference type="Pfam" id="PF00784">
    <property type="entry name" value="MyTH4"/>
    <property type="match status" value="1"/>
</dbReference>
<feature type="compositionally biased region" description="Acidic residues" evidence="1">
    <location>
        <begin position="192"/>
        <end position="202"/>
    </location>
</feature>
<feature type="compositionally biased region" description="Basic and acidic residues" evidence="1">
    <location>
        <begin position="170"/>
        <end position="184"/>
    </location>
</feature>
<evidence type="ECO:0000259" key="3">
    <source>
        <dbReference type="PROSITE" id="PS51016"/>
    </source>
</evidence>